<name>Q0UUQ1_PHANO</name>
<dbReference type="KEGG" id="pno:SNOG_04513"/>
<dbReference type="EMBL" id="CH445330">
    <property type="protein sequence ID" value="EAT88273.1"/>
    <property type="molecule type" value="Genomic_DNA"/>
</dbReference>
<accession>Q0UUQ1</accession>
<dbReference type="VEuPathDB" id="FungiDB:JI435_045130"/>
<evidence type="ECO:0000313" key="2">
    <source>
        <dbReference type="Proteomes" id="UP000001055"/>
    </source>
</evidence>
<protein>
    <submittedName>
        <fullName evidence="1">Uncharacterized protein</fullName>
    </submittedName>
</protein>
<dbReference type="InParanoid" id="Q0UUQ1"/>
<reference evidence="2" key="1">
    <citation type="journal article" date="2007" name="Plant Cell">
        <title>Dothideomycete-plant interactions illuminated by genome sequencing and EST analysis of the wheat pathogen Stagonospora nodorum.</title>
        <authorList>
            <person name="Hane J.K."/>
            <person name="Lowe R.G."/>
            <person name="Solomon P.S."/>
            <person name="Tan K.C."/>
            <person name="Schoch C.L."/>
            <person name="Spatafora J.W."/>
            <person name="Crous P.W."/>
            <person name="Kodira C."/>
            <person name="Birren B.W."/>
            <person name="Galagan J.E."/>
            <person name="Torriani S.F."/>
            <person name="McDonald B.A."/>
            <person name="Oliver R.P."/>
        </authorList>
    </citation>
    <scope>NUCLEOTIDE SEQUENCE [LARGE SCALE GENOMIC DNA]</scope>
    <source>
        <strain evidence="2">SN15 / ATCC MYA-4574 / FGSC 10173</strain>
    </source>
</reference>
<proteinExistence type="predicted"/>
<dbReference type="GeneID" id="5971797"/>
<dbReference type="Proteomes" id="UP000001055">
    <property type="component" value="Unassembled WGS sequence"/>
</dbReference>
<sequence>MKARPGDHRATLLRLKAFNSSLSTLQVPITINTRFLFSLENQKTSPLLRLPAEIRNAIYAYVLQGHRVCLDSSPKPFVGTDNKKGQVENLLSITKTCRQTYSESALMFFGLNDFGGANVMGGWNRKQPLFEKLKEPQLKAIKYWWCTHCHVDCARIVNAPLDRLPNVQRFTLFVDTTNKLATSRAGFKNMVDKLAGRDMEVVIELLEDYE</sequence>
<dbReference type="RefSeq" id="XP_001794929.1">
    <property type="nucleotide sequence ID" value="XM_001794877.1"/>
</dbReference>
<dbReference type="PANTHER" id="PTHR42085">
    <property type="entry name" value="F-BOX DOMAIN-CONTAINING PROTEIN"/>
    <property type="match status" value="1"/>
</dbReference>
<dbReference type="AlphaFoldDB" id="Q0UUQ1"/>
<gene>
    <name evidence="1" type="ORF">SNOG_04513</name>
</gene>
<evidence type="ECO:0000313" key="1">
    <source>
        <dbReference type="EMBL" id="EAT88273.1"/>
    </source>
</evidence>
<dbReference type="PANTHER" id="PTHR42085:SF1">
    <property type="entry name" value="F-BOX DOMAIN-CONTAINING PROTEIN"/>
    <property type="match status" value="1"/>
</dbReference>
<organism evidence="1 2">
    <name type="scientific">Phaeosphaeria nodorum (strain SN15 / ATCC MYA-4574 / FGSC 10173)</name>
    <name type="common">Glume blotch fungus</name>
    <name type="synonym">Parastagonospora nodorum</name>
    <dbReference type="NCBI Taxonomy" id="321614"/>
    <lineage>
        <taxon>Eukaryota</taxon>
        <taxon>Fungi</taxon>
        <taxon>Dikarya</taxon>
        <taxon>Ascomycota</taxon>
        <taxon>Pezizomycotina</taxon>
        <taxon>Dothideomycetes</taxon>
        <taxon>Pleosporomycetidae</taxon>
        <taxon>Pleosporales</taxon>
        <taxon>Pleosporineae</taxon>
        <taxon>Phaeosphaeriaceae</taxon>
        <taxon>Parastagonospora</taxon>
    </lineage>
</organism>
<dbReference type="InterPro" id="IPR038883">
    <property type="entry name" value="AN11006-like"/>
</dbReference>